<sequence length="362" mass="39820">MYSHGNFRTALNPSYRSERCAQNLFVATGNSIGRSNLRVGVEGGVVYDSVVGAFLRGRGRGRAPIDFINQVESGSSLEFDWGAVMRRPLEPIFTATINAMQLGVFWGPRKWYSSRGLVLVVVGDRAVDLRIDYSAARARLSDERSVKHKQRAGCGSERRGSGSSGSTRSEWERAGEEPMGHRNPLLRYEYTSAPLGLDFPTPVPPASNFKGREAGGPTKPGQGPPDAVRGTRAAQGSHWIACDKLRSPVGRDKMRCRLMKRSCWLNGKCAWRCDAQNFSLPVRVDLSILSISLFEEKQQRISRQVALHGIPSWSELPGLQVPGATPASLKVSNGSRSQQVQAAFGNPSANLQPRHWLCITWD</sequence>
<gene>
    <name evidence="2" type="ORF">HYFRA_00007287</name>
</gene>
<protein>
    <submittedName>
        <fullName evidence="2">Uncharacterized protein</fullName>
    </submittedName>
</protein>
<proteinExistence type="predicted"/>
<accession>A0A9N9KSK8</accession>
<feature type="region of interest" description="Disordered" evidence="1">
    <location>
        <begin position="142"/>
        <end position="183"/>
    </location>
</feature>
<feature type="region of interest" description="Disordered" evidence="1">
    <location>
        <begin position="201"/>
        <end position="235"/>
    </location>
</feature>
<feature type="compositionally biased region" description="Basic and acidic residues" evidence="1">
    <location>
        <begin position="169"/>
        <end position="180"/>
    </location>
</feature>
<name>A0A9N9KSK8_9HELO</name>
<evidence type="ECO:0000256" key="1">
    <source>
        <dbReference type="SAM" id="MobiDB-lite"/>
    </source>
</evidence>
<evidence type="ECO:0000313" key="3">
    <source>
        <dbReference type="Proteomes" id="UP000696280"/>
    </source>
</evidence>
<reference evidence="2" key="1">
    <citation type="submission" date="2021-07" db="EMBL/GenBank/DDBJ databases">
        <authorList>
            <person name="Durling M."/>
        </authorList>
    </citation>
    <scope>NUCLEOTIDE SEQUENCE</scope>
</reference>
<dbReference type="AlphaFoldDB" id="A0A9N9KSK8"/>
<evidence type="ECO:0000313" key="2">
    <source>
        <dbReference type="EMBL" id="CAG8951375.1"/>
    </source>
</evidence>
<keyword evidence="3" id="KW-1185">Reference proteome</keyword>
<comment type="caution">
    <text evidence="2">The sequence shown here is derived from an EMBL/GenBank/DDBJ whole genome shotgun (WGS) entry which is preliminary data.</text>
</comment>
<organism evidence="2 3">
    <name type="scientific">Hymenoscyphus fraxineus</name>
    <dbReference type="NCBI Taxonomy" id="746836"/>
    <lineage>
        <taxon>Eukaryota</taxon>
        <taxon>Fungi</taxon>
        <taxon>Dikarya</taxon>
        <taxon>Ascomycota</taxon>
        <taxon>Pezizomycotina</taxon>
        <taxon>Leotiomycetes</taxon>
        <taxon>Helotiales</taxon>
        <taxon>Helotiaceae</taxon>
        <taxon>Hymenoscyphus</taxon>
    </lineage>
</organism>
<dbReference type="Proteomes" id="UP000696280">
    <property type="component" value="Unassembled WGS sequence"/>
</dbReference>
<dbReference type="EMBL" id="CAJVRL010000043">
    <property type="protein sequence ID" value="CAG8951375.1"/>
    <property type="molecule type" value="Genomic_DNA"/>
</dbReference>